<reference evidence="9" key="1">
    <citation type="submission" date="2022-11" db="EMBL/GenBank/DDBJ databases">
        <title>Robbsia betulipollinis sp. nov., isolated from pollen of birch (Betula pendula).</title>
        <authorList>
            <person name="Shi H."/>
            <person name="Ambika Manirajan B."/>
            <person name="Ratering S."/>
            <person name="Geissler-Plaum R."/>
            <person name="Schnell S."/>
        </authorList>
    </citation>
    <scope>NUCLEOTIDE SEQUENCE</scope>
    <source>
        <strain evidence="9">Bb-Pol-6</strain>
    </source>
</reference>
<comment type="similarity">
    <text evidence="8">Belongs to the class-III pyridoxal-phosphate-dependent aminotransferase family.</text>
</comment>
<dbReference type="PANTHER" id="PTHR11986:SF18">
    <property type="entry name" value="ORNITHINE AMINOTRANSFERASE, MITOCHONDRIAL"/>
    <property type="match status" value="1"/>
</dbReference>
<dbReference type="Gene3D" id="3.40.640.10">
    <property type="entry name" value="Type I PLP-dependent aspartate aminotransferase-like (Major domain)"/>
    <property type="match status" value="1"/>
</dbReference>
<dbReference type="GO" id="GO:0004587">
    <property type="term" value="F:ornithine aminotransferase activity"/>
    <property type="evidence" value="ECO:0007669"/>
    <property type="project" value="UniProtKB-EC"/>
</dbReference>
<evidence type="ECO:0000256" key="7">
    <source>
        <dbReference type="ARBA" id="ARBA00030587"/>
    </source>
</evidence>
<accession>A0ABT3ZTF5</accession>
<dbReference type="PIRSF" id="PIRSF000521">
    <property type="entry name" value="Transaminase_4ab_Lys_Orn"/>
    <property type="match status" value="1"/>
</dbReference>
<evidence type="ECO:0000256" key="3">
    <source>
        <dbReference type="ARBA" id="ARBA00012924"/>
    </source>
</evidence>
<dbReference type="Proteomes" id="UP001082899">
    <property type="component" value="Unassembled WGS sequence"/>
</dbReference>
<evidence type="ECO:0000256" key="6">
    <source>
        <dbReference type="ARBA" id="ARBA00022898"/>
    </source>
</evidence>
<keyword evidence="6 8" id="KW-0663">Pyridoxal phosphate</keyword>
<evidence type="ECO:0000313" key="10">
    <source>
        <dbReference type="Proteomes" id="UP001082899"/>
    </source>
</evidence>
<proteinExistence type="inferred from homology"/>
<dbReference type="CDD" id="cd00610">
    <property type="entry name" value="OAT_like"/>
    <property type="match status" value="1"/>
</dbReference>
<dbReference type="PANTHER" id="PTHR11986">
    <property type="entry name" value="AMINOTRANSFERASE CLASS III"/>
    <property type="match status" value="1"/>
</dbReference>
<dbReference type="InterPro" id="IPR015421">
    <property type="entry name" value="PyrdxlP-dep_Trfase_major"/>
</dbReference>
<dbReference type="InterPro" id="IPR050103">
    <property type="entry name" value="Class-III_PLP-dep_AT"/>
</dbReference>
<dbReference type="InterPro" id="IPR015422">
    <property type="entry name" value="PyrdxlP-dep_Trfase_small"/>
</dbReference>
<evidence type="ECO:0000256" key="1">
    <source>
        <dbReference type="ARBA" id="ARBA00001933"/>
    </source>
</evidence>
<dbReference type="PROSITE" id="PS00600">
    <property type="entry name" value="AA_TRANSFER_CLASS_3"/>
    <property type="match status" value="1"/>
</dbReference>
<evidence type="ECO:0000256" key="5">
    <source>
        <dbReference type="ARBA" id="ARBA00022679"/>
    </source>
</evidence>
<dbReference type="InterPro" id="IPR049704">
    <property type="entry name" value="Aminotrans_3_PPA_site"/>
</dbReference>
<sequence>MNTATAFPDATLTDLPPLSARVTQTLALDACVNAPIYASLPIVATRAEGAWIWDVDGRRYLDMMSAYSAVSFGHAHPRLLAALVEQAGRLAVTSRALHSDQLAPFLADLVRVTGYDKALPMNSGAEAVETAIKAARKWGHRIKGIADGAAEIIVFDNNFHGRTTTIVSFSSHPEYRAGFAPLTPGFVRVPYGDAAAVAAAITPRTCAVLVEPIQGEGGVVVPPAGFFTALRELCDTHRVLLIADEIQTGLGRTGRTLALEHEGVRADAVCLGKALGGGLLPVSALVGTNAVMNVFEPGDHGSTFGGNALAARVAREALSVLEEEQLNARSAASGAALRGWLEAARHPAIAEIRGRGLMLGVEIVASIDAQDVVDGLARAGIITKLTHRNTLRLSPPLTIALDDLRWATDRLLEVLDHTTTGRRARPHPESLS</sequence>
<dbReference type="RefSeq" id="WP_267849113.1">
    <property type="nucleotide sequence ID" value="NZ_JAPMXC010000010.1"/>
</dbReference>
<dbReference type="InterPro" id="IPR005814">
    <property type="entry name" value="Aminotrans_3"/>
</dbReference>
<dbReference type="Pfam" id="PF00202">
    <property type="entry name" value="Aminotran_3"/>
    <property type="match status" value="1"/>
</dbReference>
<evidence type="ECO:0000256" key="4">
    <source>
        <dbReference type="ARBA" id="ARBA00022576"/>
    </source>
</evidence>
<organism evidence="9 10">
    <name type="scientific">Robbsia betulipollinis</name>
    <dbReference type="NCBI Taxonomy" id="2981849"/>
    <lineage>
        <taxon>Bacteria</taxon>
        <taxon>Pseudomonadati</taxon>
        <taxon>Pseudomonadota</taxon>
        <taxon>Betaproteobacteria</taxon>
        <taxon>Burkholderiales</taxon>
        <taxon>Burkholderiaceae</taxon>
        <taxon>Robbsia</taxon>
    </lineage>
</organism>
<comment type="caution">
    <text evidence="9">The sequence shown here is derived from an EMBL/GenBank/DDBJ whole genome shotgun (WGS) entry which is preliminary data.</text>
</comment>
<comment type="cofactor">
    <cofactor evidence="1">
        <name>pyridoxal 5'-phosphate</name>
        <dbReference type="ChEBI" id="CHEBI:597326"/>
    </cofactor>
</comment>
<evidence type="ECO:0000313" key="9">
    <source>
        <dbReference type="EMBL" id="MCY0389210.1"/>
    </source>
</evidence>
<evidence type="ECO:0000256" key="8">
    <source>
        <dbReference type="RuleBase" id="RU003560"/>
    </source>
</evidence>
<keyword evidence="5 9" id="KW-0808">Transferase</keyword>
<dbReference type="SUPFAM" id="SSF53383">
    <property type="entry name" value="PLP-dependent transferases"/>
    <property type="match status" value="1"/>
</dbReference>
<dbReference type="NCBIfam" id="TIGR01885">
    <property type="entry name" value="Orn_aminotrans"/>
    <property type="match status" value="1"/>
</dbReference>
<name>A0ABT3ZTF5_9BURK</name>
<evidence type="ECO:0000256" key="2">
    <source>
        <dbReference type="ARBA" id="ARBA00004998"/>
    </source>
</evidence>
<comment type="pathway">
    <text evidence="2">Amino-acid biosynthesis; L-proline biosynthesis; L-glutamate 5-semialdehyde from L-ornithine: step 1/1.</text>
</comment>
<dbReference type="EMBL" id="JAPMXC010000010">
    <property type="protein sequence ID" value="MCY0389210.1"/>
    <property type="molecule type" value="Genomic_DNA"/>
</dbReference>
<dbReference type="EC" id="2.6.1.13" evidence="3"/>
<dbReference type="InterPro" id="IPR010164">
    <property type="entry name" value="Orn_aminotrans"/>
</dbReference>
<dbReference type="InterPro" id="IPR015424">
    <property type="entry name" value="PyrdxlP-dep_Trfase"/>
</dbReference>
<keyword evidence="4 9" id="KW-0032">Aminotransferase</keyword>
<protein>
    <recommendedName>
        <fullName evidence="3">ornithine aminotransferase</fullName>
        <ecNumber evidence="3">2.6.1.13</ecNumber>
    </recommendedName>
    <alternativeName>
        <fullName evidence="7">Ornithine--oxo-acid aminotransferase</fullName>
    </alternativeName>
</protein>
<gene>
    <name evidence="9" type="primary">rocD</name>
    <name evidence="9" type="ORF">OVY01_18855</name>
</gene>
<keyword evidence="10" id="KW-1185">Reference proteome</keyword>
<dbReference type="Gene3D" id="3.90.1150.10">
    <property type="entry name" value="Aspartate Aminotransferase, domain 1"/>
    <property type="match status" value="1"/>
</dbReference>